<gene>
    <name evidence="2" type="ORF">FOY51_10205</name>
</gene>
<dbReference type="OrthoDB" id="9807890at2"/>
<protein>
    <recommendedName>
        <fullName evidence="1">Calcineurin-like phosphoesterase domain-containing protein</fullName>
    </recommendedName>
</protein>
<comment type="caution">
    <text evidence="2">The sequence shown here is derived from an EMBL/GenBank/DDBJ whole genome shotgun (WGS) entry which is preliminary data.</text>
</comment>
<dbReference type="Pfam" id="PF00149">
    <property type="entry name" value="Metallophos"/>
    <property type="match status" value="1"/>
</dbReference>
<dbReference type="EMBL" id="VLNY01000004">
    <property type="protein sequence ID" value="KAA0022878.1"/>
    <property type="molecule type" value="Genomic_DNA"/>
</dbReference>
<dbReference type="InterPro" id="IPR029052">
    <property type="entry name" value="Metallo-depent_PP-like"/>
</dbReference>
<accession>A0A5A7S9M3</accession>
<dbReference type="Proteomes" id="UP000322244">
    <property type="component" value="Unassembled WGS sequence"/>
</dbReference>
<proteinExistence type="predicted"/>
<dbReference type="InterPro" id="IPR004843">
    <property type="entry name" value="Calcineurin-like_PHP"/>
</dbReference>
<organism evidence="2 3">
    <name type="scientific">Antrihabitans cavernicola</name>
    <dbReference type="NCBI Taxonomy" id="2495913"/>
    <lineage>
        <taxon>Bacteria</taxon>
        <taxon>Bacillati</taxon>
        <taxon>Actinomycetota</taxon>
        <taxon>Actinomycetes</taxon>
        <taxon>Mycobacteriales</taxon>
        <taxon>Nocardiaceae</taxon>
        <taxon>Antrihabitans</taxon>
    </lineage>
</organism>
<dbReference type="PANTHER" id="PTHR42850">
    <property type="entry name" value="METALLOPHOSPHOESTERASE"/>
    <property type="match status" value="1"/>
</dbReference>
<feature type="domain" description="Calcineurin-like phosphoesterase" evidence="1">
    <location>
        <begin position="9"/>
        <end position="136"/>
    </location>
</feature>
<dbReference type="GO" id="GO:0110154">
    <property type="term" value="P:RNA decapping"/>
    <property type="evidence" value="ECO:0007669"/>
    <property type="project" value="TreeGrafter"/>
</dbReference>
<dbReference type="RefSeq" id="WP_149430137.1">
    <property type="nucleotide sequence ID" value="NZ_VLNY01000004.1"/>
</dbReference>
<dbReference type="GO" id="GO:0016791">
    <property type="term" value="F:phosphatase activity"/>
    <property type="evidence" value="ECO:0007669"/>
    <property type="project" value="TreeGrafter"/>
</dbReference>
<dbReference type="PANTHER" id="PTHR42850:SF4">
    <property type="entry name" value="ZINC-DEPENDENT ENDOPOLYPHOSPHATASE"/>
    <property type="match status" value="1"/>
</dbReference>
<dbReference type="GO" id="GO:0008803">
    <property type="term" value="F:bis(5'-nucleosyl)-tetraphosphatase (symmetrical) activity"/>
    <property type="evidence" value="ECO:0007669"/>
    <property type="project" value="TreeGrafter"/>
</dbReference>
<evidence type="ECO:0000313" key="3">
    <source>
        <dbReference type="Proteomes" id="UP000322244"/>
    </source>
</evidence>
<dbReference type="AlphaFoldDB" id="A0A5A7S9M3"/>
<sequence length="280" mass="30130">MTASLTPSRVAVIGDVGGHVDTLRSELTRLGADPRTGVLPADLVVIQVGDLVHRGPDSDGVVELVDGYLTEQPNNWVQLVGNHEMLYLREPAFLWDEYVAEPTEEALIRWWREGSMRVAASFRTPDAEYLVTHAGLTAGMWRAALGTPIEAATAARGLNDLIGRRDGVIARGGVMLRGHRVNQGAGPLWADAARELVPSWSQTRMSFSQIHGHSTLTDWSTGTFRAGAPIEAVTEIDRRLRHETTTLGGGTIVGIDPCLGTDGGCPLRAWESAIVGPVVS</sequence>
<name>A0A5A7S9M3_9NOCA</name>
<reference evidence="2 3" key="1">
    <citation type="submission" date="2019-07" db="EMBL/GenBank/DDBJ databases">
        <title>Rhodococcus cavernicolus sp. nov., isolated from a cave.</title>
        <authorList>
            <person name="Lee S.D."/>
        </authorList>
    </citation>
    <scope>NUCLEOTIDE SEQUENCE [LARGE SCALE GENOMIC DNA]</scope>
    <source>
        <strain evidence="2 3">C1-24</strain>
    </source>
</reference>
<keyword evidence="3" id="KW-1185">Reference proteome</keyword>
<dbReference type="SUPFAM" id="SSF56300">
    <property type="entry name" value="Metallo-dependent phosphatases"/>
    <property type="match status" value="1"/>
</dbReference>
<dbReference type="Gene3D" id="3.60.21.10">
    <property type="match status" value="1"/>
</dbReference>
<dbReference type="InterPro" id="IPR050126">
    <property type="entry name" value="Ap4A_hydrolase"/>
</dbReference>
<evidence type="ECO:0000313" key="2">
    <source>
        <dbReference type="EMBL" id="KAA0022878.1"/>
    </source>
</evidence>
<dbReference type="GO" id="GO:0005737">
    <property type="term" value="C:cytoplasm"/>
    <property type="evidence" value="ECO:0007669"/>
    <property type="project" value="TreeGrafter"/>
</dbReference>
<evidence type="ECO:0000259" key="1">
    <source>
        <dbReference type="Pfam" id="PF00149"/>
    </source>
</evidence>